<comment type="caution">
    <text evidence="1">The sequence shown here is derived from an EMBL/GenBank/DDBJ whole genome shotgun (WGS) entry which is preliminary data.</text>
</comment>
<name>A0A271LVQ4_9HYPH</name>
<accession>A0A271LVQ4</accession>
<organism evidence="1 2">
    <name type="scientific">Mesorhizobium temperatum</name>
    <dbReference type="NCBI Taxonomy" id="241416"/>
    <lineage>
        <taxon>Bacteria</taxon>
        <taxon>Pseudomonadati</taxon>
        <taxon>Pseudomonadota</taxon>
        <taxon>Alphaproteobacteria</taxon>
        <taxon>Hyphomicrobiales</taxon>
        <taxon>Phyllobacteriaceae</taxon>
        <taxon>Mesorhizobium</taxon>
    </lineage>
</organism>
<dbReference type="EMBL" id="NPKJ01000018">
    <property type="protein sequence ID" value="PAQ11586.1"/>
    <property type="molecule type" value="Genomic_DNA"/>
</dbReference>
<sequence length="90" mass="9859">MYSAAFGSIATVWSSNLAPSRRGALDVLRILTLSKDHVCSIETLQNWLWPDLDGGQANAASIRRCIGCENCLGDRTLSRCAKANCGFRRK</sequence>
<keyword evidence="2" id="KW-1185">Reference proteome</keyword>
<evidence type="ECO:0000313" key="1">
    <source>
        <dbReference type="EMBL" id="PAQ11586.1"/>
    </source>
</evidence>
<proteinExistence type="predicted"/>
<dbReference type="AlphaFoldDB" id="A0A271LVQ4"/>
<reference evidence="1 2" key="1">
    <citation type="submission" date="2017-08" db="EMBL/GenBank/DDBJ databases">
        <title>Mesorhizobium wenxinae sp. nov., a novel rhizobial species isolated from root nodules of chickpea (Cicer arietinum L.).</title>
        <authorList>
            <person name="Zhang J."/>
        </authorList>
    </citation>
    <scope>NUCLEOTIDE SEQUENCE [LARGE SCALE GENOMIC DNA]</scope>
    <source>
        <strain evidence="1 2">SDW018</strain>
    </source>
</reference>
<protein>
    <submittedName>
        <fullName evidence="1">Uncharacterized protein</fullName>
    </submittedName>
</protein>
<gene>
    <name evidence="1" type="ORF">CIT26_03810</name>
</gene>
<evidence type="ECO:0000313" key="2">
    <source>
        <dbReference type="Proteomes" id="UP000216442"/>
    </source>
</evidence>
<dbReference type="Proteomes" id="UP000216442">
    <property type="component" value="Unassembled WGS sequence"/>
</dbReference>